<comment type="caution">
    <text evidence="13">The sequence shown here is derived from an EMBL/GenBank/DDBJ whole genome shotgun (WGS) entry which is preliminary data.</text>
</comment>
<feature type="domain" description="Tf2-1-like SH3-like" evidence="12">
    <location>
        <begin position="948"/>
        <end position="1011"/>
    </location>
</feature>
<sequence>MADGEWLRQNYPSLEIRKRASPLRLRGLGTKIHESYDYVLMPLHFLGEHIDRGTPAIASFTREVSIVDNLNANMLLGMDSMGPEGFDIFNSKGYVNVDSCRVRIPMETKSRGKPVKARVLVAEHTTVPPRSTISLPVEHRLHEDDSQDLIFTPASTRFGAYALFTNVHLDCIFVENHTSKPMILPKRTFVGHLCSMDPDCRVHSVGHDGDAASAAYHGSSDPTPSSVSAKDFTTHNSTGANVFSGLSGGDGAALSDFLDRNADIFQDDGFANVPPDEWLKVRLRDNWQDMIPKKCRVYPMTSKDSEIVDRTLTKLQEAGKIERTRQSVPFSFPVFVVWRTMSDGTRKGRMVIDVRGLNRMSVPDAYPMKSQDDILARITNAKYITVLDATAFFYQWRLHPESAWMFTITTARGQFTFKCAIMGYHSSPAYVQRQMDRLLEGTPGEAYSDDLVVPTDGTLEDHLRDVGQVFARLREANIAMGPKKSFFAAPTAVVLGRYVDSFGLSTTEERLQAVKSLEFPKSLKDLEHFIGLAGYMRHNVPRFAMKIAPLEARKTNLLRLNAASKPKGKMARQGWTNRILFTLPSEAEKVSFDTIKSDLTTFTSVVHFNPERRLFVDFDVSASGIGVQVYHVNDDTIPKLLKDGRVVTYPPRTSVQTIAYLSRSLSDAERRYWATEMEILGCVWVLKKCARWIKLTKHRPTLCTDHSAIVSLSKQPDIVNSTAASVNNKKLICALEFMSGFEIDFLHKPGRENVVPDALSRLPSPNTTPADAPGGLEVLPDDHDELWSFLAEVRPADPLQPSEGSLRDGQVHVEMSPEFRKRIQEGYKMDPRWARILDMIHRNDALGVNKASLPFEIRFGLVWKTSSEDGTPRLCVPRSCVPEILELAHAGSHHGYARLSEFLRPYFPQRLPDLPQSRIRIHDALALAAMTVKAHFDRRHLAKFFNVGERVLLRLHKGYGIPMDIGRKYGPQYAGPFRITERIGRSAYRLDFPRTWKLRHDVVSVDHLEPCPMDPFGRALPGIGPIRVEDHERRLLSKRTAPNGTTKYLVEYVGLGPEFREWRTLSQLGDKAEALLSAFTRDRLSIQNVAQ</sequence>
<proteinExistence type="predicted"/>
<dbReference type="EMBL" id="MAVT02000493">
    <property type="protein sequence ID" value="POS75391.1"/>
    <property type="molecule type" value="Genomic_DNA"/>
</dbReference>
<dbReference type="Pfam" id="PF00078">
    <property type="entry name" value="RVT_1"/>
    <property type="match status" value="1"/>
</dbReference>
<keyword evidence="5" id="KW-0255">Endonuclease</keyword>
<evidence type="ECO:0000313" key="13">
    <source>
        <dbReference type="EMBL" id="POS75391.1"/>
    </source>
</evidence>
<dbReference type="Pfam" id="PF24626">
    <property type="entry name" value="SH3_Tf2-1"/>
    <property type="match status" value="1"/>
</dbReference>
<keyword evidence="7" id="KW-0695">RNA-directed DNA polymerase</keyword>
<feature type="domain" description="Reverse transcriptase" evidence="10">
    <location>
        <begin position="346"/>
        <end position="496"/>
    </location>
</feature>
<dbReference type="InterPro" id="IPR000477">
    <property type="entry name" value="RT_dom"/>
</dbReference>
<evidence type="ECO:0000256" key="9">
    <source>
        <dbReference type="SAM" id="MobiDB-lite"/>
    </source>
</evidence>
<keyword evidence="3" id="KW-0548">Nucleotidyltransferase</keyword>
<accession>A0A2P5HYQ8</accession>
<keyword evidence="4" id="KW-0540">Nuclease</keyword>
<protein>
    <recommendedName>
        <fullName evidence="15">Reverse transcriptase</fullName>
    </recommendedName>
</protein>
<evidence type="ECO:0000256" key="2">
    <source>
        <dbReference type="ARBA" id="ARBA00022679"/>
    </source>
</evidence>
<dbReference type="PANTHER" id="PTHR37984:SF5">
    <property type="entry name" value="PROTEIN NYNRIN-LIKE"/>
    <property type="match status" value="1"/>
</dbReference>
<evidence type="ECO:0000256" key="1">
    <source>
        <dbReference type="ARBA" id="ARBA00004173"/>
    </source>
</evidence>
<keyword evidence="14" id="KW-1185">Reference proteome</keyword>
<name>A0A2P5HYQ8_DIAHE</name>
<dbReference type="InterPro" id="IPR050951">
    <property type="entry name" value="Retrovirus_Pol_polyprotein"/>
</dbReference>
<dbReference type="InterPro" id="IPR056924">
    <property type="entry name" value="SH3_Tf2-1"/>
</dbReference>
<dbReference type="InParanoid" id="A0A2P5HYQ8"/>
<dbReference type="PANTHER" id="PTHR37984">
    <property type="entry name" value="PROTEIN CBG26694"/>
    <property type="match status" value="1"/>
</dbReference>
<evidence type="ECO:0000256" key="6">
    <source>
        <dbReference type="ARBA" id="ARBA00022801"/>
    </source>
</evidence>
<comment type="subcellular location">
    <subcellularLocation>
        <location evidence="1">Mitochondrion</location>
    </subcellularLocation>
</comment>
<dbReference type="Pfam" id="PF17917">
    <property type="entry name" value="RT_RNaseH"/>
    <property type="match status" value="1"/>
</dbReference>
<dbReference type="CDD" id="cd01647">
    <property type="entry name" value="RT_LTR"/>
    <property type="match status" value="1"/>
</dbReference>
<feature type="region of interest" description="Disordered" evidence="9">
    <location>
        <begin position="213"/>
        <end position="232"/>
    </location>
</feature>
<dbReference type="InterPro" id="IPR043502">
    <property type="entry name" value="DNA/RNA_pol_sf"/>
</dbReference>
<organism evidence="13 14">
    <name type="scientific">Diaporthe helianthi</name>
    <dbReference type="NCBI Taxonomy" id="158607"/>
    <lineage>
        <taxon>Eukaryota</taxon>
        <taxon>Fungi</taxon>
        <taxon>Dikarya</taxon>
        <taxon>Ascomycota</taxon>
        <taxon>Pezizomycotina</taxon>
        <taxon>Sordariomycetes</taxon>
        <taxon>Sordariomycetidae</taxon>
        <taxon>Diaporthales</taxon>
        <taxon>Diaporthaceae</taxon>
        <taxon>Diaporthe</taxon>
    </lineage>
</organism>
<evidence type="ECO:0000313" key="14">
    <source>
        <dbReference type="Proteomes" id="UP000094444"/>
    </source>
</evidence>
<dbReference type="GO" id="GO:0016787">
    <property type="term" value="F:hydrolase activity"/>
    <property type="evidence" value="ECO:0007669"/>
    <property type="project" value="UniProtKB-KW"/>
</dbReference>
<evidence type="ECO:0000256" key="8">
    <source>
        <dbReference type="ARBA" id="ARBA00023128"/>
    </source>
</evidence>
<evidence type="ECO:0000256" key="5">
    <source>
        <dbReference type="ARBA" id="ARBA00022759"/>
    </source>
</evidence>
<reference evidence="13" key="1">
    <citation type="submission" date="2017-09" db="EMBL/GenBank/DDBJ databases">
        <title>Polyketide synthases of a Diaporthe helianthi virulent isolate.</title>
        <authorList>
            <person name="Baroncelli R."/>
        </authorList>
    </citation>
    <scope>NUCLEOTIDE SEQUENCE [LARGE SCALE GENOMIC DNA]</scope>
    <source>
        <strain evidence="13">7/96</strain>
    </source>
</reference>
<dbReference type="STRING" id="158607.A0A2P5HYQ8"/>
<dbReference type="SUPFAM" id="SSF56672">
    <property type="entry name" value="DNA/RNA polymerases"/>
    <property type="match status" value="1"/>
</dbReference>
<dbReference type="OrthoDB" id="4774297at2759"/>
<evidence type="ECO:0000259" key="10">
    <source>
        <dbReference type="Pfam" id="PF00078"/>
    </source>
</evidence>
<evidence type="ECO:0008006" key="15">
    <source>
        <dbReference type="Google" id="ProtNLM"/>
    </source>
</evidence>
<evidence type="ECO:0000256" key="7">
    <source>
        <dbReference type="ARBA" id="ARBA00022918"/>
    </source>
</evidence>
<evidence type="ECO:0000256" key="3">
    <source>
        <dbReference type="ARBA" id="ARBA00022695"/>
    </source>
</evidence>
<dbReference type="GO" id="GO:0003964">
    <property type="term" value="F:RNA-directed DNA polymerase activity"/>
    <property type="evidence" value="ECO:0007669"/>
    <property type="project" value="UniProtKB-KW"/>
</dbReference>
<keyword evidence="6" id="KW-0378">Hydrolase</keyword>
<dbReference type="Gene3D" id="3.10.10.10">
    <property type="entry name" value="HIV Type 1 Reverse Transcriptase, subunit A, domain 1"/>
    <property type="match status" value="1"/>
</dbReference>
<evidence type="ECO:0000256" key="4">
    <source>
        <dbReference type="ARBA" id="ARBA00022722"/>
    </source>
</evidence>
<dbReference type="AlphaFoldDB" id="A0A2P5HYQ8"/>
<keyword evidence="2" id="KW-0808">Transferase</keyword>
<gene>
    <name evidence="13" type="ORF">DHEL01_v206213</name>
</gene>
<evidence type="ECO:0000259" key="11">
    <source>
        <dbReference type="Pfam" id="PF17917"/>
    </source>
</evidence>
<dbReference type="Proteomes" id="UP000094444">
    <property type="component" value="Unassembled WGS sequence"/>
</dbReference>
<dbReference type="Gene3D" id="3.30.70.270">
    <property type="match status" value="2"/>
</dbReference>
<keyword evidence="8" id="KW-0496">Mitochondrion</keyword>
<dbReference type="CDD" id="cd09274">
    <property type="entry name" value="RNase_HI_RT_Ty3"/>
    <property type="match status" value="1"/>
</dbReference>
<dbReference type="GO" id="GO:0005739">
    <property type="term" value="C:mitochondrion"/>
    <property type="evidence" value="ECO:0007669"/>
    <property type="project" value="UniProtKB-SubCell"/>
</dbReference>
<dbReference type="InterPro" id="IPR041373">
    <property type="entry name" value="RT_RNaseH"/>
</dbReference>
<evidence type="ECO:0000259" key="12">
    <source>
        <dbReference type="Pfam" id="PF24626"/>
    </source>
</evidence>
<dbReference type="InterPro" id="IPR043128">
    <property type="entry name" value="Rev_trsase/Diguanyl_cyclase"/>
</dbReference>
<feature type="domain" description="Reverse transcriptase RNase H-like" evidence="11">
    <location>
        <begin position="610"/>
        <end position="717"/>
    </location>
</feature>
<dbReference type="GO" id="GO:0004519">
    <property type="term" value="F:endonuclease activity"/>
    <property type="evidence" value="ECO:0007669"/>
    <property type="project" value="UniProtKB-KW"/>
</dbReference>